<dbReference type="AlphaFoldDB" id="N1PWW8"/>
<gene>
    <name evidence="2" type="ORF">DOTSEDRAFT_33271</name>
</gene>
<dbReference type="Proteomes" id="UP000016933">
    <property type="component" value="Unassembled WGS sequence"/>
</dbReference>
<reference evidence="3" key="1">
    <citation type="journal article" date="2012" name="PLoS Genet.">
        <title>The genomes of the fungal plant pathogens Cladosporium fulvum and Dothistroma septosporum reveal adaptation to different hosts and lifestyles but also signatures of common ancestry.</title>
        <authorList>
            <person name="de Wit P.J.G.M."/>
            <person name="van der Burgt A."/>
            <person name="Oekmen B."/>
            <person name="Stergiopoulos I."/>
            <person name="Abd-Elsalam K.A."/>
            <person name="Aerts A.L."/>
            <person name="Bahkali A.H."/>
            <person name="Beenen H.G."/>
            <person name="Chettri P."/>
            <person name="Cox M.P."/>
            <person name="Datema E."/>
            <person name="de Vries R.P."/>
            <person name="Dhillon B."/>
            <person name="Ganley A.R."/>
            <person name="Griffiths S.A."/>
            <person name="Guo Y."/>
            <person name="Hamelin R.C."/>
            <person name="Henrissat B."/>
            <person name="Kabir M.S."/>
            <person name="Jashni M.K."/>
            <person name="Kema G."/>
            <person name="Klaubauf S."/>
            <person name="Lapidus A."/>
            <person name="Levasseur A."/>
            <person name="Lindquist E."/>
            <person name="Mehrabi R."/>
            <person name="Ohm R.A."/>
            <person name="Owen T.J."/>
            <person name="Salamov A."/>
            <person name="Schwelm A."/>
            <person name="Schijlen E."/>
            <person name="Sun H."/>
            <person name="van den Burg H.A."/>
            <person name="van Ham R.C.H.J."/>
            <person name="Zhang S."/>
            <person name="Goodwin S.B."/>
            <person name="Grigoriev I.V."/>
            <person name="Collemare J."/>
            <person name="Bradshaw R.E."/>
        </authorList>
    </citation>
    <scope>NUCLEOTIDE SEQUENCE [LARGE SCALE GENOMIC DNA]</scope>
    <source>
        <strain evidence="3">NZE10 / CBS 128990</strain>
    </source>
</reference>
<name>N1PWW8_DOTSN</name>
<reference evidence="2 3" key="2">
    <citation type="journal article" date="2012" name="PLoS Pathog.">
        <title>Diverse lifestyles and strategies of plant pathogenesis encoded in the genomes of eighteen Dothideomycetes fungi.</title>
        <authorList>
            <person name="Ohm R.A."/>
            <person name="Feau N."/>
            <person name="Henrissat B."/>
            <person name="Schoch C.L."/>
            <person name="Horwitz B.A."/>
            <person name="Barry K.W."/>
            <person name="Condon B.J."/>
            <person name="Copeland A.C."/>
            <person name="Dhillon B."/>
            <person name="Glaser F."/>
            <person name="Hesse C.N."/>
            <person name="Kosti I."/>
            <person name="LaButti K."/>
            <person name="Lindquist E.A."/>
            <person name="Lucas S."/>
            <person name="Salamov A.A."/>
            <person name="Bradshaw R.E."/>
            <person name="Ciuffetti L."/>
            <person name="Hamelin R.C."/>
            <person name="Kema G.H.J."/>
            <person name="Lawrence C."/>
            <person name="Scott J.A."/>
            <person name="Spatafora J.W."/>
            <person name="Turgeon B.G."/>
            <person name="de Wit P.J.G.M."/>
            <person name="Zhong S."/>
            <person name="Goodwin S.B."/>
            <person name="Grigoriev I.V."/>
        </authorList>
    </citation>
    <scope>NUCLEOTIDE SEQUENCE [LARGE SCALE GENOMIC DNA]</scope>
    <source>
        <strain evidence="3">NZE10 / CBS 128990</strain>
    </source>
</reference>
<keyword evidence="3" id="KW-1185">Reference proteome</keyword>
<evidence type="ECO:0000256" key="1">
    <source>
        <dbReference type="SAM" id="MobiDB-lite"/>
    </source>
</evidence>
<dbReference type="EMBL" id="KB446537">
    <property type="protein sequence ID" value="EME46704.1"/>
    <property type="molecule type" value="Genomic_DNA"/>
</dbReference>
<feature type="compositionally biased region" description="Polar residues" evidence="1">
    <location>
        <begin position="1"/>
        <end position="14"/>
    </location>
</feature>
<evidence type="ECO:0000313" key="3">
    <source>
        <dbReference type="Proteomes" id="UP000016933"/>
    </source>
</evidence>
<sequence>MSCAMASSSGPWTSQEEDVAAEHDRANSVYTANHTGAANASYRTDWRGQAIHPGRSGHEQAIKVSSYTAGVCRSPGADGCSPIVVHGEDTFCDDPGEACGLEDGPSISLTAALT</sequence>
<dbReference type="HOGENOM" id="CLU_2121013_0_0_1"/>
<protein>
    <submittedName>
        <fullName evidence="2">Uncharacterized protein</fullName>
    </submittedName>
</protein>
<organism evidence="2 3">
    <name type="scientific">Dothistroma septosporum (strain NZE10 / CBS 128990)</name>
    <name type="common">Red band needle blight fungus</name>
    <name type="synonym">Mycosphaerella pini</name>
    <dbReference type="NCBI Taxonomy" id="675120"/>
    <lineage>
        <taxon>Eukaryota</taxon>
        <taxon>Fungi</taxon>
        <taxon>Dikarya</taxon>
        <taxon>Ascomycota</taxon>
        <taxon>Pezizomycotina</taxon>
        <taxon>Dothideomycetes</taxon>
        <taxon>Dothideomycetidae</taxon>
        <taxon>Mycosphaerellales</taxon>
        <taxon>Mycosphaerellaceae</taxon>
        <taxon>Dothistroma</taxon>
    </lineage>
</organism>
<evidence type="ECO:0000313" key="2">
    <source>
        <dbReference type="EMBL" id="EME46704.1"/>
    </source>
</evidence>
<accession>N1PWW8</accession>
<feature type="region of interest" description="Disordered" evidence="1">
    <location>
        <begin position="1"/>
        <end position="25"/>
    </location>
</feature>
<proteinExistence type="predicted"/>